<sequence length="249" mass="26970">MNRWNPFYKALAILIAGVLLSFSYSVLLNLLLFAVCMALILSFPQKSRKQLAWIMIPVSIAAVSLFMTGFLHPASGTGTEEAAKAAGTTFSSYNFSAMTAAAGSLYNALQLASRVLGFAGLGLLFAFTTDGEEFILSLMQQGHVKPKFAYGILAAFHLMPDIKREYSAAKLAYRVRGIRLPVFSLKPLFASMVNCIHWSENLAMAMESKGFDGDGGRTAYREIQSGRGDLLRAVILIGGVAAGMVLFPF</sequence>
<evidence type="ECO:0000256" key="2">
    <source>
        <dbReference type="ARBA" id="ARBA00022692"/>
    </source>
</evidence>
<keyword evidence="7" id="KW-1185">Reference proteome</keyword>
<dbReference type="GO" id="GO:0005886">
    <property type="term" value="C:plasma membrane"/>
    <property type="evidence" value="ECO:0007669"/>
    <property type="project" value="TreeGrafter"/>
</dbReference>
<reference evidence="6 7" key="1">
    <citation type="submission" date="2019-08" db="EMBL/GenBank/DDBJ databases">
        <title>In-depth cultivation of the pig gut microbiome towards novel bacterial diversity and tailored functional studies.</title>
        <authorList>
            <person name="Wylensek D."/>
            <person name="Hitch T.C.A."/>
            <person name="Clavel T."/>
        </authorList>
    </citation>
    <scope>NUCLEOTIDE SEQUENCE [LARGE SCALE GENOMIC DNA]</scope>
    <source>
        <strain evidence="6 7">Oil+RF-744-WCA-WT-13</strain>
    </source>
</reference>
<feature type="transmembrane region" description="Helical" evidence="5">
    <location>
        <begin position="12"/>
        <end position="39"/>
    </location>
</feature>
<feature type="transmembrane region" description="Helical" evidence="5">
    <location>
        <begin position="51"/>
        <end position="71"/>
    </location>
</feature>
<dbReference type="AlphaFoldDB" id="A0A7X2P8A6"/>
<evidence type="ECO:0000256" key="5">
    <source>
        <dbReference type="SAM" id="Phobius"/>
    </source>
</evidence>
<evidence type="ECO:0000256" key="1">
    <source>
        <dbReference type="ARBA" id="ARBA00004141"/>
    </source>
</evidence>
<keyword evidence="3 5" id="KW-1133">Transmembrane helix</keyword>
<evidence type="ECO:0000313" key="6">
    <source>
        <dbReference type="EMBL" id="MST82080.1"/>
    </source>
</evidence>
<dbReference type="EMBL" id="VUMV01000004">
    <property type="protein sequence ID" value="MST82080.1"/>
    <property type="molecule type" value="Genomic_DNA"/>
</dbReference>
<dbReference type="InterPro" id="IPR003339">
    <property type="entry name" value="ABC/ECF_trnsptr_transmembrane"/>
</dbReference>
<dbReference type="RefSeq" id="WP_154457986.1">
    <property type="nucleotide sequence ID" value="NZ_VUMV01000004.1"/>
</dbReference>
<evidence type="ECO:0000313" key="7">
    <source>
        <dbReference type="Proteomes" id="UP000466864"/>
    </source>
</evidence>
<feature type="transmembrane region" description="Helical" evidence="5">
    <location>
        <begin position="230"/>
        <end position="247"/>
    </location>
</feature>
<comment type="caution">
    <text evidence="6">The sequence shown here is derived from an EMBL/GenBank/DDBJ whole genome shotgun (WGS) entry which is preliminary data.</text>
</comment>
<comment type="subcellular location">
    <subcellularLocation>
        <location evidence="1">Membrane</location>
        <topology evidence="1">Multi-pass membrane protein</topology>
    </subcellularLocation>
</comment>
<protein>
    <submittedName>
        <fullName evidence="6">Energy-coupling factor transporter transmembrane protein EcfT</fullName>
    </submittedName>
</protein>
<dbReference type="Pfam" id="PF02361">
    <property type="entry name" value="CbiQ"/>
    <property type="match status" value="1"/>
</dbReference>
<organism evidence="6 7">
    <name type="scientific">Bilifractor porci</name>
    <dbReference type="NCBI Taxonomy" id="2606636"/>
    <lineage>
        <taxon>Bacteria</taxon>
        <taxon>Bacillati</taxon>
        <taxon>Bacillota</taxon>
        <taxon>Clostridia</taxon>
        <taxon>Lachnospirales</taxon>
        <taxon>Lachnospiraceae</taxon>
        <taxon>Bilifractor</taxon>
    </lineage>
</organism>
<keyword evidence="4 5" id="KW-0472">Membrane</keyword>
<dbReference type="CDD" id="cd16914">
    <property type="entry name" value="EcfT"/>
    <property type="match status" value="1"/>
</dbReference>
<evidence type="ECO:0000256" key="3">
    <source>
        <dbReference type="ARBA" id="ARBA00022989"/>
    </source>
</evidence>
<name>A0A7X2P8A6_9FIRM</name>
<dbReference type="PANTHER" id="PTHR33514:SF13">
    <property type="entry name" value="PROTEIN ABCI12, CHLOROPLASTIC"/>
    <property type="match status" value="1"/>
</dbReference>
<gene>
    <name evidence="6" type="ORF">FYJ60_07110</name>
</gene>
<evidence type="ECO:0000256" key="4">
    <source>
        <dbReference type="ARBA" id="ARBA00023136"/>
    </source>
</evidence>
<dbReference type="Proteomes" id="UP000466864">
    <property type="component" value="Unassembled WGS sequence"/>
</dbReference>
<accession>A0A7X2P8A6</accession>
<dbReference type="PANTHER" id="PTHR33514">
    <property type="entry name" value="PROTEIN ABCI12, CHLOROPLASTIC"/>
    <property type="match status" value="1"/>
</dbReference>
<proteinExistence type="predicted"/>
<keyword evidence="2 5" id="KW-0812">Transmembrane</keyword>